<feature type="chain" id="PRO_5046729490" description="Secreted protein" evidence="1">
    <location>
        <begin position="31"/>
        <end position="100"/>
    </location>
</feature>
<dbReference type="RefSeq" id="WP_226024875.1">
    <property type="nucleotide sequence ID" value="NZ_BAABIV010000011.1"/>
</dbReference>
<reference evidence="3" key="1">
    <citation type="journal article" date="2019" name="Int. J. Syst. Evol. Microbiol.">
        <title>The Global Catalogue of Microorganisms (GCM) 10K type strain sequencing project: providing services to taxonomists for standard genome sequencing and annotation.</title>
        <authorList>
            <consortium name="The Broad Institute Genomics Platform"/>
            <consortium name="The Broad Institute Genome Sequencing Center for Infectious Disease"/>
            <person name="Wu L."/>
            <person name="Ma J."/>
        </authorList>
    </citation>
    <scope>NUCLEOTIDE SEQUENCE [LARGE SCALE GENOMIC DNA]</scope>
    <source>
        <strain evidence="3">JCM 17657</strain>
    </source>
</reference>
<dbReference type="Proteomes" id="UP001500610">
    <property type="component" value="Unassembled WGS sequence"/>
</dbReference>
<accession>A0ABP9I0S0</accession>
<evidence type="ECO:0000256" key="1">
    <source>
        <dbReference type="SAM" id="SignalP"/>
    </source>
</evidence>
<evidence type="ECO:0000313" key="2">
    <source>
        <dbReference type="EMBL" id="GAA4984217.1"/>
    </source>
</evidence>
<organism evidence="2 3">
    <name type="scientific">Streptomyces hyderabadensis</name>
    <dbReference type="NCBI Taxonomy" id="598549"/>
    <lineage>
        <taxon>Bacteria</taxon>
        <taxon>Bacillati</taxon>
        <taxon>Actinomycetota</taxon>
        <taxon>Actinomycetes</taxon>
        <taxon>Kitasatosporales</taxon>
        <taxon>Streptomycetaceae</taxon>
        <taxon>Streptomyces</taxon>
    </lineage>
</organism>
<evidence type="ECO:0008006" key="4">
    <source>
        <dbReference type="Google" id="ProtNLM"/>
    </source>
</evidence>
<keyword evidence="1" id="KW-0732">Signal</keyword>
<proteinExistence type="predicted"/>
<evidence type="ECO:0000313" key="3">
    <source>
        <dbReference type="Proteomes" id="UP001500610"/>
    </source>
</evidence>
<gene>
    <name evidence="2" type="ORF">GCM10023257_23930</name>
</gene>
<comment type="caution">
    <text evidence="2">The sequence shown here is derived from an EMBL/GenBank/DDBJ whole genome shotgun (WGS) entry which is preliminary data.</text>
</comment>
<keyword evidence="3" id="KW-1185">Reference proteome</keyword>
<protein>
    <recommendedName>
        <fullName evidence="4">Secreted protein</fullName>
    </recommendedName>
</protein>
<name>A0ABP9I0S0_9ACTN</name>
<feature type="signal peptide" evidence="1">
    <location>
        <begin position="1"/>
        <end position="30"/>
    </location>
</feature>
<dbReference type="EMBL" id="BAABIV010000011">
    <property type="protein sequence ID" value="GAA4984217.1"/>
    <property type="molecule type" value="Genomic_DNA"/>
</dbReference>
<sequence length="100" mass="10473">MSPAARAARLRVLVLLLALIVPCSHMTVQAAPVTVAAGAVGEYDHLDSALRVAARSGRRATVARPVPPSFVADLVSLRSDARPERAAGLPRGPRSVVLRC</sequence>